<dbReference type="Proteomes" id="UP000245119">
    <property type="component" value="Linkage Group LG5"/>
</dbReference>
<feature type="region of interest" description="Disordered" evidence="1">
    <location>
        <begin position="572"/>
        <end position="597"/>
    </location>
</feature>
<dbReference type="OrthoDB" id="6114977at2759"/>
<accession>A0A2T7PBA9</accession>
<dbReference type="AlphaFoldDB" id="A0A2T7PBA9"/>
<organism evidence="3 4">
    <name type="scientific">Pomacea canaliculata</name>
    <name type="common">Golden apple snail</name>
    <dbReference type="NCBI Taxonomy" id="400727"/>
    <lineage>
        <taxon>Eukaryota</taxon>
        <taxon>Metazoa</taxon>
        <taxon>Spiralia</taxon>
        <taxon>Lophotrochozoa</taxon>
        <taxon>Mollusca</taxon>
        <taxon>Gastropoda</taxon>
        <taxon>Caenogastropoda</taxon>
        <taxon>Architaenioglossa</taxon>
        <taxon>Ampullarioidea</taxon>
        <taxon>Ampullariidae</taxon>
        <taxon>Pomacea</taxon>
    </lineage>
</organism>
<dbReference type="EMBL" id="PZQS01000005">
    <property type="protein sequence ID" value="PVD30692.1"/>
    <property type="molecule type" value="Genomic_DNA"/>
</dbReference>
<evidence type="ECO:0008006" key="5">
    <source>
        <dbReference type="Google" id="ProtNLM"/>
    </source>
</evidence>
<proteinExistence type="predicted"/>
<name>A0A2T7PBA9_POMCA</name>
<feature type="compositionally biased region" description="Low complexity" evidence="1">
    <location>
        <begin position="367"/>
        <end position="376"/>
    </location>
</feature>
<feature type="transmembrane region" description="Helical" evidence="2">
    <location>
        <begin position="419"/>
        <end position="441"/>
    </location>
</feature>
<evidence type="ECO:0000313" key="3">
    <source>
        <dbReference type="EMBL" id="PVD30692.1"/>
    </source>
</evidence>
<protein>
    <recommendedName>
        <fullName evidence="5">CUB domain-containing protein</fullName>
    </recommendedName>
</protein>
<gene>
    <name evidence="3" type="ORF">C0Q70_09966</name>
</gene>
<feature type="compositionally biased region" description="Basic and acidic residues" evidence="1">
    <location>
        <begin position="572"/>
        <end position="582"/>
    </location>
</feature>
<keyword evidence="2" id="KW-1133">Transmembrane helix</keyword>
<comment type="caution">
    <text evidence="3">The sequence shown here is derived from an EMBL/GenBank/DDBJ whole genome shotgun (WGS) entry which is preliminary data.</text>
</comment>
<reference evidence="3 4" key="1">
    <citation type="submission" date="2018-04" db="EMBL/GenBank/DDBJ databases">
        <title>The genome of golden apple snail Pomacea canaliculata provides insight into stress tolerance and invasive adaptation.</title>
        <authorList>
            <person name="Liu C."/>
            <person name="Liu B."/>
            <person name="Ren Y."/>
            <person name="Zhang Y."/>
            <person name="Wang H."/>
            <person name="Li S."/>
            <person name="Jiang F."/>
            <person name="Yin L."/>
            <person name="Zhang G."/>
            <person name="Qian W."/>
            <person name="Fan W."/>
        </authorList>
    </citation>
    <scope>NUCLEOTIDE SEQUENCE [LARGE SCALE GENOMIC DNA]</scope>
    <source>
        <strain evidence="3">SZHN2017</strain>
        <tissue evidence="3">Muscle</tissue>
    </source>
</reference>
<evidence type="ECO:0000256" key="2">
    <source>
        <dbReference type="SAM" id="Phobius"/>
    </source>
</evidence>
<evidence type="ECO:0000313" key="4">
    <source>
        <dbReference type="Proteomes" id="UP000245119"/>
    </source>
</evidence>
<feature type="region of interest" description="Disordered" evidence="1">
    <location>
        <begin position="346"/>
        <end position="376"/>
    </location>
</feature>
<keyword evidence="4" id="KW-1185">Reference proteome</keyword>
<keyword evidence="2" id="KW-0472">Membrane</keyword>
<dbReference type="CDD" id="cd22823">
    <property type="entry name" value="Gal_Rha_Lectin"/>
    <property type="match status" value="1"/>
</dbReference>
<keyword evidence="2" id="KW-0812">Transmembrane</keyword>
<evidence type="ECO:0000256" key="1">
    <source>
        <dbReference type="SAM" id="MobiDB-lite"/>
    </source>
</evidence>
<sequence length="597" mass="64673">MLSVNIGQAQSVSPGCSGVSCELSAAVTLDSDISAKDMTTSDICLDDGLSLQCSFDHVVHIQTVTCGDGSYACASEVKSTLARLCEGRSSCAGLGLRDLFSVQCSSPVPRTRRLVVTFTCQPDSGPAPACRTNLCSDHSRGLRCSEGSVLHVRNVTCLGGLEPCSWATYVTLYSLCESRAECDSSGLRMLMPAYCNNSAPQVRNVFVDYLCVPKELLHTQCEGEYQTLDKPFGLLMNPAFGGRPGGANAQCSWLLSPGEPSRKIIVTVHVAHSKWGTPNCSNTFLRVRYKDCDTQLFTTQHFCDLRQVNTPLTSCGPVEVSSWLPAASDQADRFLVSYQIVEKDTKESTPGNMSRCSTPLVTPPPTSTTRQTTRAVQTGRNYGPAATMFDYSDTIRHTGDDASRTDDNYKPVTLQFKLLVLYVFFGVVIIALVIALVYVLVSYRGISRHKRSRGDSSEKAALWRRDETPLDTFNHNSHNSLAELSVISPTTAAACPDTCNNHVISSLPDSQVVATVHAQSGDEEEDHRLSTGSGFSSFLSGRDSAFWSSTNPYANVGHIDIDAIAGKDRASPALRADDDKGNIVEGLEQGTHRKPEE</sequence>